<keyword evidence="1" id="KW-0472">Membrane</keyword>
<evidence type="ECO:0000259" key="2">
    <source>
        <dbReference type="Pfam" id="PF09843"/>
    </source>
</evidence>
<reference evidence="3" key="1">
    <citation type="journal article" date="2014" name="Genome Biol. Evol.">
        <title>Pangenome evidence for extensive interdomain horizontal transfer affecting lineage core and shell genes in uncultured planktonic thaumarchaeota and euryarchaeota.</title>
        <authorList>
            <person name="Deschamps P."/>
            <person name="Zivanovic Y."/>
            <person name="Moreira D."/>
            <person name="Rodriguez-Valera F."/>
            <person name="Lopez-Garcia P."/>
        </authorList>
    </citation>
    <scope>NUCLEOTIDE SEQUENCE</scope>
</reference>
<organism evidence="3">
    <name type="scientific">uncultured marine thaumarchaeote KM3_84_E02</name>
    <dbReference type="NCBI Taxonomy" id="1456312"/>
    <lineage>
        <taxon>Archaea</taxon>
        <taxon>Nitrososphaerota</taxon>
        <taxon>environmental samples</taxon>
    </lineage>
</organism>
<keyword evidence="1" id="KW-0812">Transmembrane</keyword>
<feature type="transmembrane region" description="Helical" evidence="1">
    <location>
        <begin position="171"/>
        <end position="190"/>
    </location>
</feature>
<feature type="domain" description="DUF2070" evidence="2">
    <location>
        <begin position="14"/>
        <end position="568"/>
    </location>
</feature>
<feature type="transmembrane region" description="Helical" evidence="1">
    <location>
        <begin position="143"/>
        <end position="165"/>
    </location>
</feature>
<proteinExistence type="predicted"/>
<dbReference type="AlphaFoldDB" id="A0A075HSL1"/>
<sequence length="580" mass="64503">MPEKDDVSKIHDKYTLSLINPSSHYISLAVSIVIAGLIGAFTASTYLGMTDLLFPTLGVIAALVGTQFLDILFAKHREYSKSLHVSLFGNGLFFVSTLIGFGAMGLFEKDGLDLFYVTMGMIVFASFRIGIFTTILGANLKKAWAVAFIQPMAMYLVLIPSDMWISSLTNPWIIIFGGAFLGLATAWSYLTDKAGRPGLRSTHELIQAYVTSMSRKDPDPLEKIIEQKATESKVSTSQLRFQSPDKSEDFRIVLPDIHPGPFHPIGGSNITGLLYKEMDSTAMIMHSISNHDLNLPTQKEVQNYLQSLQESKSKQNGAVCTEPVSVTMNKARAAGLLFDRTALLFLSLSPHGMEDLPPNVRSEIEQFAENRNFEQVLIVDTHNAMGKEISKEDSEDLLLAAKSTLDTLKTKQSHPFKFGFANSEKMNLNQNDIAEGRIATLCLEINNKKYFLGWADANNMENGVREQIVKHFENNGYELIEICTSDTHYTASGARNRNGYFQLGMLSKPNDLANWYLELAQNAESKIKEGAFEVLEHQTNVKVMGPTIFSDYSKIMDKTMNITKWCLLADAGLFAVSIFL</sequence>
<dbReference type="EMBL" id="KF901120">
    <property type="protein sequence ID" value="AIF18799.1"/>
    <property type="molecule type" value="Genomic_DNA"/>
</dbReference>
<dbReference type="InterPro" id="IPR019204">
    <property type="entry name" value="DUF2070_membrane"/>
</dbReference>
<evidence type="ECO:0000313" key="3">
    <source>
        <dbReference type="EMBL" id="AIF18799.1"/>
    </source>
</evidence>
<evidence type="ECO:0000256" key="1">
    <source>
        <dbReference type="SAM" id="Phobius"/>
    </source>
</evidence>
<feature type="transmembrane region" description="Helical" evidence="1">
    <location>
        <begin position="52"/>
        <end position="73"/>
    </location>
</feature>
<accession>A0A075HSL1</accession>
<feature type="transmembrane region" description="Helical" evidence="1">
    <location>
        <begin position="25"/>
        <end position="46"/>
    </location>
</feature>
<name>A0A075HSL1_9ARCH</name>
<protein>
    <submittedName>
        <fullName evidence="3">Membrane protein</fullName>
    </submittedName>
</protein>
<keyword evidence="1" id="KW-1133">Transmembrane helix</keyword>
<feature type="transmembrane region" description="Helical" evidence="1">
    <location>
        <begin position="85"/>
        <end position="107"/>
    </location>
</feature>
<feature type="transmembrane region" description="Helical" evidence="1">
    <location>
        <begin position="113"/>
        <end position="136"/>
    </location>
</feature>
<dbReference type="Pfam" id="PF09843">
    <property type="entry name" value="DUF2070"/>
    <property type="match status" value="1"/>
</dbReference>